<gene>
    <name evidence="2" type="ORF">SERLA73DRAFT_149207</name>
</gene>
<reference evidence="3" key="1">
    <citation type="journal article" date="2011" name="Science">
        <title>The plant cell wall-decomposing machinery underlies the functional diversity of forest fungi.</title>
        <authorList>
            <person name="Eastwood D.C."/>
            <person name="Floudas D."/>
            <person name="Binder M."/>
            <person name="Majcherczyk A."/>
            <person name="Schneider P."/>
            <person name="Aerts A."/>
            <person name="Asiegbu F.O."/>
            <person name="Baker S.E."/>
            <person name="Barry K."/>
            <person name="Bendiksby M."/>
            <person name="Blumentritt M."/>
            <person name="Coutinho P.M."/>
            <person name="Cullen D."/>
            <person name="de Vries R.P."/>
            <person name="Gathman A."/>
            <person name="Goodell B."/>
            <person name="Henrissat B."/>
            <person name="Ihrmark K."/>
            <person name="Kauserud H."/>
            <person name="Kohler A."/>
            <person name="LaButti K."/>
            <person name="Lapidus A."/>
            <person name="Lavin J.L."/>
            <person name="Lee Y.-H."/>
            <person name="Lindquist E."/>
            <person name="Lilly W."/>
            <person name="Lucas S."/>
            <person name="Morin E."/>
            <person name="Murat C."/>
            <person name="Oguiza J.A."/>
            <person name="Park J."/>
            <person name="Pisabarro A.G."/>
            <person name="Riley R."/>
            <person name="Rosling A."/>
            <person name="Salamov A."/>
            <person name="Schmidt O."/>
            <person name="Schmutz J."/>
            <person name="Skrede I."/>
            <person name="Stenlid J."/>
            <person name="Wiebenga A."/>
            <person name="Xie X."/>
            <person name="Kuees U."/>
            <person name="Hibbett D.S."/>
            <person name="Hoffmeister D."/>
            <person name="Hoegberg N."/>
            <person name="Martin F."/>
            <person name="Grigoriev I.V."/>
            <person name="Watkinson S.C."/>
        </authorList>
    </citation>
    <scope>NUCLEOTIDE SEQUENCE [LARGE SCALE GENOMIC DNA]</scope>
    <source>
        <strain evidence="3">strain S7.3</strain>
    </source>
</reference>
<accession>F8PGQ7</accession>
<dbReference type="InParanoid" id="F8PGQ7"/>
<feature type="compositionally biased region" description="Low complexity" evidence="1">
    <location>
        <begin position="45"/>
        <end position="58"/>
    </location>
</feature>
<evidence type="ECO:0000313" key="2">
    <source>
        <dbReference type="EMBL" id="EGO04859.1"/>
    </source>
</evidence>
<dbReference type="Proteomes" id="UP000008063">
    <property type="component" value="Unassembled WGS sequence"/>
</dbReference>
<dbReference type="AlphaFoldDB" id="F8PGQ7"/>
<feature type="region of interest" description="Disordered" evidence="1">
    <location>
        <begin position="1"/>
        <end position="58"/>
    </location>
</feature>
<protein>
    <submittedName>
        <fullName evidence="2">Uncharacterized protein</fullName>
    </submittedName>
</protein>
<dbReference type="OrthoDB" id="3269403at2759"/>
<sequence length="177" mass="20658">MAALMQKLENIAKKNETRVTNPNHSTENQGNDQAQCQSEEDVQDLPESSPQLSSPQIPAHVVREDEDEDMIGDQNNSQTCRQQNLKAAKIQQYQNNKELHKQYMRLLQCIFKFRFCVGKDNKYALHELATRRDMIAFNRGDDKVSGPNQEDLKFDMNSDSSFEWNHKIFQYLLEDFK</sequence>
<keyword evidence="3" id="KW-1185">Reference proteome</keyword>
<dbReference type="EMBL" id="GL945474">
    <property type="protein sequence ID" value="EGO04859.1"/>
    <property type="molecule type" value="Genomic_DNA"/>
</dbReference>
<evidence type="ECO:0000256" key="1">
    <source>
        <dbReference type="SAM" id="MobiDB-lite"/>
    </source>
</evidence>
<feature type="compositionally biased region" description="Polar residues" evidence="1">
    <location>
        <begin position="18"/>
        <end position="37"/>
    </location>
</feature>
<proteinExistence type="predicted"/>
<evidence type="ECO:0000313" key="3">
    <source>
        <dbReference type="Proteomes" id="UP000008063"/>
    </source>
</evidence>
<name>F8PGQ7_SERL3</name>
<organism evidence="3">
    <name type="scientific">Serpula lacrymans var. lacrymans (strain S7.3)</name>
    <name type="common">Dry rot fungus</name>
    <dbReference type="NCBI Taxonomy" id="936435"/>
    <lineage>
        <taxon>Eukaryota</taxon>
        <taxon>Fungi</taxon>
        <taxon>Dikarya</taxon>
        <taxon>Basidiomycota</taxon>
        <taxon>Agaricomycotina</taxon>
        <taxon>Agaricomycetes</taxon>
        <taxon>Agaricomycetidae</taxon>
        <taxon>Boletales</taxon>
        <taxon>Coniophorineae</taxon>
        <taxon>Serpulaceae</taxon>
        <taxon>Serpula</taxon>
    </lineage>
</organism>
<dbReference type="HOGENOM" id="CLU_130027_0_0_1"/>